<evidence type="ECO:0000313" key="2">
    <source>
        <dbReference type="Proteomes" id="UP000054721"/>
    </source>
</evidence>
<comment type="caution">
    <text evidence="1">The sequence shown here is derived from an EMBL/GenBank/DDBJ whole genome shotgun (WGS) entry which is preliminary data.</text>
</comment>
<name>A0A0V1KNY1_9BILA</name>
<organism evidence="1 2">
    <name type="scientific">Trichinella nativa</name>
    <dbReference type="NCBI Taxonomy" id="6335"/>
    <lineage>
        <taxon>Eukaryota</taxon>
        <taxon>Metazoa</taxon>
        <taxon>Ecdysozoa</taxon>
        <taxon>Nematoda</taxon>
        <taxon>Enoplea</taxon>
        <taxon>Dorylaimia</taxon>
        <taxon>Trichinellida</taxon>
        <taxon>Trichinellidae</taxon>
        <taxon>Trichinella</taxon>
    </lineage>
</organism>
<dbReference type="Proteomes" id="UP000054721">
    <property type="component" value="Unassembled WGS sequence"/>
</dbReference>
<dbReference type="OrthoDB" id="5925908at2759"/>
<evidence type="ECO:0000313" key="1">
    <source>
        <dbReference type="EMBL" id="KRZ48992.1"/>
    </source>
</evidence>
<keyword evidence="2" id="KW-1185">Reference proteome</keyword>
<protein>
    <submittedName>
        <fullName evidence="1">Uncharacterized protein</fullName>
    </submittedName>
</protein>
<accession>A0A0V1KNY1</accession>
<proteinExistence type="predicted"/>
<reference evidence="1 2" key="1">
    <citation type="submission" date="2015-05" db="EMBL/GenBank/DDBJ databases">
        <title>Evolution of Trichinella species and genotypes.</title>
        <authorList>
            <person name="Korhonen P.K."/>
            <person name="Edoardo P."/>
            <person name="Giuseppe L.R."/>
            <person name="Gasser R.B."/>
        </authorList>
    </citation>
    <scope>NUCLEOTIDE SEQUENCE [LARGE SCALE GENOMIC DNA]</scope>
    <source>
        <strain evidence="1">ISS10</strain>
    </source>
</reference>
<dbReference type="AlphaFoldDB" id="A0A0V1KNY1"/>
<dbReference type="EMBL" id="JYDW01000344">
    <property type="protein sequence ID" value="KRZ48992.1"/>
    <property type="molecule type" value="Genomic_DNA"/>
</dbReference>
<sequence>MLIHWAAFDMILLRDHICHIQKMIQITLERKALNANGRPTENEFQNFEFHLKSLLEKEVNAERSKQFTMISDI</sequence>
<gene>
    <name evidence="1" type="ORF">T02_13180</name>
</gene>